<dbReference type="AlphaFoldDB" id="A0A174MCC3"/>
<reference evidence="1 2" key="1">
    <citation type="submission" date="2015-09" db="EMBL/GenBank/DDBJ databases">
        <authorList>
            <consortium name="Pathogen Informatics"/>
        </authorList>
    </citation>
    <scope>NUCLEOTIDE SEQUENCE [LARGE SCALE GENOMIC DNA]</scope>
    <source>
        <strain evidence="1 2">2789STDY5834902</strain>
    </source>
</reference>
<dbReference type="EMBL" id="CZAQ01000037">
    <property type="protein sequence ID" value="CUP32497.1"/>
    <property type="molecule type" value="Genomic_DNA"/>
</dbReference>
<evidence type="ECO:0000313" key="2">
    <source>
        <dbReference type="Proteomes" id="UP000095454"/>
    </source>
</evidence>
<organism evidence="1 2">
    <name type="scientific">Collinsella aerofaciens</name>
    <dbReference type="NCBI Taxonomy" id="74426"/>
    <lineage>
        <taxon>Bacteria</taxon>
        <taxon>Bacillati</taxon>
        <taxon>Actinomycetota</taxon>
        <taxon>Coriobacteriia</taxon>
        <taxon>Coriobacteriales</taxon>
        <taxon>Coriobacteriaceae</taxon>
        <taxon>Collinsella</taxon>
    </lineage>
</organism>
<name>A0A174MCC3_9ACTN</name>
<gene>
    <name evidence="1" type="ORF">ERS852514_01714</name>
</gene>
<dbReference type="RefSeq" id="WP_055252462.1">
    <property type="nucleotide sequence ID" value="NZ_CABIXX010000037.1"/>
</dbReference>
<proteinExistence type="predicted"/>
<dbReference type="Proteomes" id="UP000095454">
    <property type="component" value="Unassembled WGS sequence"/>
</dbReference>
<evidence type="ECO:0000313" key="1">
    <source>
        <dbReference type="EMBL" id="CUP32497.1"/>
    </source>
</evidence>
<accession>A0A174MCC3</accession>
<protein>
    <submittedName>
        <fullName evidence="1">Uncharacterized protein</fullName>
    </submittedName>
</protein>
<sequence length="60" mass="6628">MYQRIVIYTRLFRERWSNNCILSSLWDGTCTGDAACNPTLGCAFGTDAILFAVGGARHGR</sequence>